<accession>A0ABW0UH75</accession>
<keyword evidence="2" id="KW-1185">Reference proteome</keyword>
<reference evidence="2" key="1">
    <citation type="journal article" date="2019" name="Int. J. Syst. Evol. Microbiol.">
        <title>The Global Catalogue of Microorganisms (GCM) 10K type strain sequencing project: providing services to taxonomists for standard genome sequencing and annotation.</title>
        <authorList>
            <consortium name="The Broad Institute Genomics Platform"/>
            <consortium name="The Broad Institute Genome Sequencing Center for Infectious Disease"/>
            <person name="Wu L."/>
            <person name="Ma J."/>
        </authorList>
    </citation>
    <scope>NUCLEOTIDE SEQUENCE [LARGE SCALE GENOMIC DNA]</scope>
    <source>
        <strain evidence="2">DT43</strain>
    </source>
</reference>
<evidence type="ECO:0008006" key="3">
    <source>
        <dbReference type="Google" id="ProtNLM"/>
    </source>
</evidence>
<evidence type="ECO:0000313" key="2">
    <source>
        <dbReference type="Proteomes" id="UP001596110"/>
    </source>
</evidence>
<sequence length="82" mass="9788">MLQIRIASLSDLDRIYNIQKESFRDLYQKYNEIDSPCLETKERLLEKMKHPSSIFYLICLNNDIIGFFRVLFNGKQLEAWLG</sequence>
<organism evidence="1 2">
    <name type="scientific">Streptococcus caledonicus</name>
    <dbReference type="NCBI Taxonomy" id="2614158"/>
    <lineage>
        <taxon>Bacteria</taxon>
        <taxon>Bacillati</taxon>
        <taxon>Bacillota</taxon>
        <taxon>Bacilli</taxon>
        <taxon>Lactobacillales</taxon>
        <taxon>Streptococcaceae</taxon>
        <taxon>Streptococcus</taxon>
    </lineage>
</organism>
<dbReference type="Proteomes" id="UP001596110">
    <property type="component" value="Unassembled WGS sequence"/>
</dbReference>
<name>A0ABW0UH75_9STRE</name>
<proteinExistence type="predicted"/>
<dbReference type="EMBL" id="JBHSOJ010000032">
    <property type="protein sequence ID" value="MFC5632069.1"/>
    <property type="molecule type" value="Genomic_DNA"/>
</dbReference>
<protein>
    <recommendedName>
        <fullName evidence="3">GNAT family N-acetyltransferase</fullName>
    </recommendedName>
</protein>
<dbReference type="SUPFAM" id="SSF55729">
    <property type="entry name" value="Acyl-CoA N-acyltransferases (Nat)"/>
    <property type="match status" value="1"/>
</dbReference>
<dbReference type="InterPro" id="IPR016181">
    <property type="entry name" value="Acyl_CoA_acyltransferase"/>
</dbReference>
<comment type="caution">
    <text evidence="1">The sequence shown here is derived from an EMBL/GenBank/DDBJ whole genome shotgun (WGS) entry which is preliminary data.</text>
</comment>
<dbReference type="RefSeq" id="WP_156806294.1">
    <property type="nucleotide sequence ID" value="NZ_JBHSOJ010000032.1"/>
</dbReference>
<dbReference type="Gene3D" id="3.40.630.30">
    <property type="match status" value="1"/>
</dbReference>
<evidence type="ECO:0000313" key="1">
    <source>
        <dbReference type="EMBL" id="MFC5632069.1"/>
    </source>
</evidence>
<gene>
    <name evidence="1" type="ORF">ACFPQ3_11085</name>
</gene>